<dbReference type="EMBL" id="QXGH01000001">
    <property type="protein sequence ID" value="RHW29169.1"/>
    <property type="molecule type" value="Genomic_DNA"/>
</dbReference>
<name>A0A417Y8X4_9ACTN</name>
<dbReference type="InterPro" id="IPR029016">
    <property type="entry name" value="GAF-like_dom_sf"/>
</dbReference>
<evidence type="ECO:0000313" key="6">
    <source>
        <dbReference type="EMBL" id="RHW29169.1"/>
    </source>
</evidence>
<dbReference type="PANTHER" id="PTHR30136">
    <property type="entry name" value="HELIX-TURN-HELIX TRANSCRIPTIONAL REGULATOR, ICLR FAMILY"/>
    <property type="match status" value="1"/>
</dbReference>
<dbReference type="PANTHER" id="PTHR30136:SF24">
    <property type="entry name" value="HTH-TYPE TRANSCRIPTIONAL REPRESSOR ALLR"/>
    <property type="match status" value="1"/>
</dbReference>
<evidence type="ECO:0000313" key="7">
    <source>
        <dbReference type="Proteomes" id="UP000283644"/>
    </source>
</evidence>
<dbReference type="InterPro" id="IPR005471">
    <property type="entry name" value="Tscrpt_reg_IclR_N"/>
</dbReference>
<dbReference type="InterPro" id="IPR036390">
    <property type="entry name" value="WH_DNA-bd_sf"/>
</dbReference>
<evidence type="ECO:0000259" key="5">
    <source>
        <dbReference type="PROSITE" id="PS51078"/>
    </source>
</evidence>
<organism evidence="6 7">
    <name type="scientific">Nocardioides immobilis</name>
    <dbReference type="NCBI Taxonomy" id="2049295"/>
    <lineage>
        <taxon>Bacteria</taxon>
        <taxon>Bacillati</taxon>
        <taxon>Actinomycetota</taxon>
        <taxon>Actinomycetes</taxon>
        <taxon>Propionibacteriales</taxon>
        <taxon>Nocardioidaceae</taxon>
        <taxon>Nocardioides</taxon>
    </lineage>
</organism>
<dbReference type="InterPro" id="IPR014757">
    <property type="entry name" value="Tscrpt_reg_IclR_C"/>
</dbReference>
<protein>
    <submittedName>
        <fullName evidence="6">IclR family transcriptional regulator</fullName>
    </submittedName>
</protein>
<dbReference type="RefSeq" id="WP_118921460.1">
    <property type="nucleotide sequence ID" value="NZ_QXGH01000001.1"/>
</dbReference>
<comment type="caution">
    <text evidence="6">The sequence shown here is derived from an EMBL/GenBank/DDBJ whole genome shotgun (WGS) entry which is preliminary data.</text>
</comment>
<gene>
    <name evidence="6" type="ORF">D0Z08_00095</name>
</gene>
<evidence type="ECO:0000256" key="2">
    <source>
        <dbReference type="ARBA" id="ARBA00023125"/>
    </source>
</evidence>
<dbReference type="Gene3D" id="3.30.450.40">
    <property type="match status" value="1"/>
</dbReference>
<dbReference type="GO" id="GO:0003700">
    <property type="term" value="F:DNA-binding transcription factor activity"/>
    <property type="evidence" value="ECO:0007669"/>
    <property type="project" value="TreeGrafter"/>
</dbReference>
<proteinExistence type="predicted"/>
<dbReference type="Proteomes" id="UP000283644">
    <property type="component" value="Unassembled WGS sequence"/>
</dbReference>
<dbReference type="AlphaFoldDB" id="A0A417Y8X4"/>
<feature type="domain" description="IclR-ED" evidence="5">
    <location>
        <begin position="70"/>
        <end position="248"/>
    </location>
</feature>
<dbReference type="InterPro" id="IPR036388">
    <property type="entry name" value="WH-like_DNA-bd_sf"/>
</dbReference>
<dbReference type="Pfam" id="PF01614">
    <property type="entry name" value="IclR_C"/>
    <property type="match status" value="1"/>
</dbReference>
<dbReference type="SUPFAM" id="SSF55781">
    <property type="entry name" value="GAF domain-like"/>
    <property type="match status" value="1"/>
</dbReference>
<dbReference type="OrthoDB" id="9807558at2"/>
<evidence type="ECO:0000256" key="1">
    <source>
        <dbReference type="ARBA" id="ARBA00023015"/>
    </source>
</evidence>
<dbReference type="GO" id="GO:0003677">
    <property type="term" value="F:DNA binding"/>
    <property type="evidence" value="ECO:0007669"/>
    <property type="project" value="UniProtKB-KW"/>
</dbReference>
<feature type="domain" description="HTH iclR-type" evidence="4">
    <location>
        <begin position="10"/>
        <end position="69"/>
    </location>
</feature>
<dbReference type="SMART" id="SM00346">
    <property type="entry name" value="HTH_ICLR"/>
    <property type="match status" value="1"/>
</dbReference>
<dbReference type="InterPro" id="IPR050707">
    <property type="entry name" value="HTH_MetabolicPath_Reg"/>
</dbReference>
<dbReference type="SUPFAM" id="SSF46785">
    <property type="entry name" value="Winged helix' DNA-binding domain"/>
    <property type="match status" value="1"/>
</dbReference>
<evidence type="ECO:0000256" key="3">
    <source>
        <dbReference type="ARBA" id="ARBA00023163"/>
    </source>
</evidence>
<keyword evidence="2" id="KW-0238">DNA-binding</keyword>
<reference evidence="6 7" key="1">
    <citation type="submission" date="2018-09" db="EMBL/GenBank/DDBJ databases">
        <title>Genome sequencing of Nocardioides immobilis CCTCC AB 2017083 for comparison to Nocardioides silvaticus.</title>
        <authorList>
            <person name="Li C."/>
            <person name="Wang G."/>
        </authorList>
    </citation>
    <scope>NUCLEOTIDE SEQUENCE [LARGE SCALE GENOMIC DNA]</scope>
    <source>
        <strain evidence="6 7">CCTCC AB 2017083</strain>
    </source>
</reference>
<dbReference type="Pfam" id="PF09339">
    <property type="entry name" value="HTH_IclR"/>
    <property type="match status" value="1"/>
</dbReference>
<evidence type="ECO:0000259" key="4">
    <source>
        <dbReference type="PROSITE" id="PS51077"/>
    </source>
</evidence>
<accession>A0A417Y8X4</accession>
<dbReference type="Gene3D" id="1.10.10.10">
    <property type="entry name" value="Winged helix-like DNA-binding domain superfamily/Winged helix DNA-binding domain"/>
    <property type="match status" value="1"/>
</dbReference>
<sequence>MTGNAREAGRSTIDRVLTLLEALDQPQLTLTEVATKADLPTSTASRILTALEQWGGVSRGTDGTYEVGYRLWEIGARASKASVLREASRPALAQLSARTGESAQLAVLEGGSALIVECLAGQNASPIATRVGGRLPLHASAAGRVLLSYADADFIAKVLRGNLERLTPYTQIMPGRLAQELVAARRRGAAAVQEEMTLGRSSVAAPVRDRSGTVVAALGVVVTSNADLDRLLPQVRLGARDSERRLADADSQKWVDGHSAITSAPPRMSAQLEPVG</sequence>
<keyword evidence="7" id="KW-1185">Reference proteome</keyword>
<dbReference type="PROSITE" id="PS51078">
    <property type="entry name" value="ICLR_ED"/>
    <property type="match status" value="1"/>
</dbReference>
<keyword evidence="1" id="KW-0805">Transcription regulation</keyword>
<dbReference type="PROSITE" id="PS51077">
    <property type="entry name" value="HTH_ICLR"/>
    <property type="match status" value="1"/>
</dbReference>
<dbReference type="GO" id="GO:0045892">
    <property type="term" value="P:negative regulation of DNA-templated transcription"/>
    <property type="evidence" value="ECO:0007669"/>
    <property type="project" value="TreeGrafter"/>
</dbReference>
<keyword evidence="3" id="KW-0804">Transcription</keyword>